<keyword evidence="3" id="KW-1185">Reference proteome</keyword>
<evidence type="ECO:0000313" key="3">
    <source>
        <dbReference type="Proteomes" id="UP001501591"/>
    </source>
</evidence>
<dbReference type="PROSITE" id="PS50987">
    <property type="entry name" value="HTH_ARSR_2"/>
    <property type="match status" value="1"/>
</dbReference>
<sequence length="108" mass="11938">MSEGKIPGRNELEIGKILSALSDANRRRVVLTLLAEPEGTERTCTSFELPVTKATSTFHFRVLREAGLTYDVSYGNRKGVSLRRSDVEARFPGLLKAVADAESHRTMS</sequence>
<dbReference type="InterPro" id="IPR036388">
    <property type="entry name" value="WH-like_DNA-bd_sf"/>
</dbReference>
<dbReference type="Gene3D" id="1.10.10.10">
    <property type="entry name" value="Winged helix-like DNA-binding domain superfamily/Winged helix DNA-binding domain"/>
    <property type="match status" value="1"/>
</dbReference>
<feature type="domain" description="HTH arsR-type" evidence="1">
    <location>
        <begin position="6"/>
        <end position="102"/>
    </location>
</feature>
<protein>
    <submittedName>
        <fullName evidence="2">Winged helix-turn-helix domain-containing protein</fullName>
    </submittedName>
</protein>
<dbReference type="SMART" id="SM00418">
    <property type="entry name" value="HTH_ARSR"/>
    <property type="match status" value="1"/>
</dbReference>
<proteinExistence type="predicted"/>
<dbReference type="Proteomes" id="UP001501591">
    <property type="component" value="Unassembled WGS sequence"/>
</dbReference>
<evidence type="ECO:0000259" key="1">
    <source>
        <dbReference type="PROSITE" id="PS50987"/>
    </source>
</evidence>
<evidence type="ECO:0000313" key="2">
    <source>
        <dbReference type="EMBL" id="GAA3931154.1"/>
    </source>
</evidence>
<dbReference type="EMBL" id="BAABCP010000001">
    <property type="protein sequence ID" value="GAA3931154.1"/>
    <property type="molecule type" value="Genomic_DNA"/>
</dbReference>
<dbReference type="InterPro" id="IPR001845">
    <property type="entry name" value="HTH_ArsR_DNA-bd_dom"/>
</dbReference>
<dbReference type="InterPro" id="IPR036390">
    <property type="entry name" value="WH_DNA-bd_sf"/>
</dbReference>
<dbReference type="SUPFAM" id="SSF46785">
    <property type="entry name" value="Winged helix' DNA-binding domain"/>
    <property type="match status" value="1"/>
</dbReference>
<comment type="caution">
    <text evidence="2">The sequence shown here is derived from an EMBL/GenBank/DDBJ whole genome shotgun (WGS) entry which is preliminary data.</text>
</comment>
<organism evidence="2 3">
    <name type="scientific">Microbacterium soli</name>
    <dbReference type="NCBI Taxonomy" id="446075"/>
    <lineage>
        <taxon>Bacteria</taxon>
        <taxon>Bacillati</taxon>
        <taxon>Actinomycetota</taxon>
        <taxon>Actinomycetes</taxon>
        <taxon>Micrococcales</taxon>
        <taxon>Microbacteriaceae</taxon>
        <taxon>Microbacterium</taxon>
    </lineage>
</organism>
<dbReference type="RefSeq" id="WP_344818125.1">
    <property type="nucleotide sequence ID" value="NZ_BAABCP010000001.1"/>
</dbReference>
<gene>
    <name evidence="2" type="ORF">GCM10022383_07110</name>
</gene>
<name>A0ABP7MVP0_9MICO</name>
<reference evidence="3" key="1">
    <citation type="journal article" date="2019" name="Int. J. Syst. Evol. Microbiol.">
        <title>The Global Catalogue of Microorganisms (GCM) 10K type strain sequencing project: providing services to taxonomists for standard genome sequencing and annotation.</title>
        <authorList>
            <consortium name="The Broad Institute Genomics Platform"/>
            <consortium name="The Broad Institute Genome Sequencing Center for Infectious Disease"/>
            <person name="Wu L."/>
            <person name="Ma J."/>
        </authorList>
    </citation>
    <scope>NUCLEOTIDE SEQUENCE [LARGE SCALE GENOMIC DNA]</scope>
    <source>
        <strain evidence="3">JCM 17024</strain>
    </source>
</reference>
<accession>A0ABP7MVP0</accession>